<dbReference type="Proteomes" id="UP001177023">
    <property type="component" value="Unassembled WGS sequence"/>
</dbReference>
<dbReference type="PANTHER" id="PTHR12588">
    <property type="entry name" value="MYOINOSITOL OXYGENASE"/>
    <property type="match status" value="1"/>
</dbReference>
<evidence type="ECO:0000256" key="14">
    <source>
        <dbReference type="RuleBase" id="RU367039"/>
    </source>
</evidence>
<evidence type="ECO:0000256" key="3">
    <source>
        <dbReference type="ARBA" id="ARBA00005286"/>
    </source>
</evidence>
<dbReference type="GO" id="GO:0005506">
    <property type="term" value="F:iron ion binding"/>
    <property type="evidence" value="ECO:0007669"/>
    <property type="project" value="InterPro"/>
</dbReference>
<feature type="binding site" evidence="13">
    <location>
        <position position="117"/>
    </location>
    <ligand>
        <name>Fe cation</name>
        <dbReference type="ChEBI" id="CHEBI:24875"/>
        <label>1</label>
    </ligand>
</feature>
<evidence type="ECO:0000256" key="7">
    <source>
        <dbReference type="ARBA" id="ARBA00022723"/>
    </source>
</evidence>
<dbReference type="Pfam" id="PF05153">
    <property type="entry name" value="MIOX"/>
    <property type="match status" value="1"/>
</dbReference>
<evidence type="ECO:0000256" key="2">
    <source>
        <dbReference type="ARBA" id="ARBA00005167"/>
    </source>
</evidence>
<feature type="non-terminal residue" evidence="15">
    <location>
        <position position="1"/>
    </location>
</feature>
<keyword evidence="6 14" id="KW-0963">Cytoplasm</keyword>
<keyword evidence="9 13" id="KW-0408">Iron</keyword>
<dbReference type="AlphaFoldDB" id="A0AA36FWF9"/>
<evidence type="ECO:0000256" key="6">
    <source>
        <dbReference type="ARBA" id="ARBA00022490"/>
    </source>
</evidence>
<feature type="binding site" evidence="12">
    <location>
        <position position="121"/>
    </location>
    <ligand>
        <name>substrate</name>
    </ligand>
</feature>
<comment type="caution">
    <text evidence="15">The sequence shown here is derived from an EMBL/GenBank/DDBJ whole genome shotgun (WGS) entry which is preliminary data.</text>
</comment>
<comment type="catalytic activity">
    <reaction evidence="11 14">
        <text>myo-inositol + O2 = D-glucuronate + H2O + H(+)</text>
        <dbReference type="Rhea" id="RHEA:23696"/>
        <dbReference type="ChEBI" id="CHEBI:15377"/>
        <dbReference type="ChEBI" id="CHEBI:15378"/>
        <dbReference type="ChEBI" id="CHEBI:15379"/>
        <dbReference type="ChEBI" id="CHEBI:17268"/>
        <dbReference type="ChEBI" id="CHEBI:58720"/>
        <dbReference type="EC" id="1.13.99.1"/>
    </reaction>
</comment>
<evidence type="ECO:0000256" key="13">
    <source>
        <dbReference type="PIRSR" id="PIRSR607828-2"/>
    </source>
</evidence>
<dbReference type="PANTHER" id="PTHR12588:SF0">
    <property type="entry name" value="INOSITOL OXYGENASE"/>
    <property type="match status" value="1"/>
</dbReference>
<dbReference type="EMBL" id="CATQJA010000916">
    <property type="protein sequence ID" value="CAJ0564803.1"/>
    <property type="molecule type" value="Genomic_DNA"/>
</dbReference>
<organism evidence="15 16">
    <name type="scientific">Mesorhabditis spiculigera</name>
    <dbReference type="NCBI Taxonomy" id="96644"/>
    <lineage>
        <taxon>Eukaryota</taxon>
        <taxon>Metazoa</taxon>
        <taxon>Ecdysozoa</taxon>
        <taxon>Nematoda</taxon>
        <taxon>Chromadorea</taxon>
        <taxon>Rhabditida</taxon>
        <taxon>Rhabditina</taxon>
        <taxon>Rhabditomorpha</taxon>
        <taxon>Rhabditoidea</taxon>
        <taxon>Rhabditidae</taxon>
        <taxon>Mesorhabditinae</taxon>
        <taxon>Mesorhabditis</taxon>
    </lineage>
</organism>
<accession>A0AA36FWF9</accession>
<feature type="binding site" evidence="13">
    <location>
        <position position="92"/>
    </location>
    <ligand>
        <name>Fe cation</name>
        <dbReference type="ChEBI" id="CHEBI:24875"/>
        <label>1</label>
    </ligand>
</feature>
<evidence type="ECO:0000256" key="9">
    <source>
        <dbReference type="ARBA" id="ARBA00023004"/>
    </source>
</evidence>
<evidence type="ECO:0000256" key="11">
    <source>
        <dbReference type="ARBA" id="ARBA00048271"/>
    </source>
</evidence>
<evidence type="ECO:0000313" key="15">
    <source>
        <dbReference type="EMBL" id="CAJ0564803.1"/>
    </source>
</evidence>
<evidence type="ECO:0000256" key="1">
    <source>
        <dbReference type="ARBA" id="ARBA00004496"/>
    </source>
</evidence>
<dbReference type="EC" id="1.13.99.1" evidence="4 14"/>
<feature type="binding site" evidence="12">
    <location>
        <position position="20"/>
    </location>
    <ligand>
        <name>substrate</name>
    </ligand>
</feature>
<comment type="pathway">
    <text evidence="2 14">Polyol metabolism; myo-inositol degradation into D-glucuronate; D-glucuronate from myo-inositol: step 1/1.</text>
</comment>
<name>A0AA36FWF9_9BILA</name>
<feature type="binding site" evidence="13">
    <location>
        <position position="247"/>
    </location>
    <ligand>
        <name>Fe cation</name>
        <dbReference type="ChEBI" id="CHEBI:24875"/>
        <label>1</label>
    </ligand>
</feature>
<comment type="subcellular location">
    <subcellularLocation>
        <location evidence="1 14">Cytoplasm</location>
    </subcellularLocation>
</comment>
<reference evidence="15" key="1">
    <citation type="submission" date="2023-06" db="EMBL/GenBank/DDBJ databases">
        <authorList>
            <person name="Delattre M."/>
        </authorList>
    </citation>
    <scope>NUCLEOTIDE SEQUENCE</scope>
    <source>
        <strain evidence="15">AF72</strain>
    </source>
</reference>
<dbReference type="GO" id="GO:0050113">
    <property type="term" value="F:inositol oxygenase activity"/>
    <property type="evidence" value="ECO:0007669"/>
    <property type="project" value="UniProtKB-UniRule"/>
</dbReference>
<feature type="binding site" evidence="12">
    <location>
        <begin position="135"/>
        <end position="136"/>
    </location>
    <ligand>
        <name>substrate</name>
    </ligand>
</feature>
<comment type="similarity">
    <text evidence="3 14">Belongs to the myo-inositol oxygenase family.</text>
</comment>
<dbReference type="GO" id="GO:0019310">
    <property type="term" value="P:inositol catabolic process"/>
    <property type="evidence" value="ECO:0007669"/>
    <property type="project" value="UniProtKB-UniRule"/>
</dbReference>
<evidence type="ECO:0000256" key="8">
    <source>
        <dbReference type="ARBA" id="ARBA00023002"/>
    </source>
</evidence>
<dbReference type="GO" id="GO:0005737">
    <property type="term" value="C:cytoplasm"/>
    <property type="evidence" value="ECO:0007669"/>
    <property type="project" value="UniProtKB-SubCell"/>
</dbReference>
<evidence type="ECO:0000256" key="12">
    <source>
        <dbReference type="PIRSR" id="PIRSR607828-1"/>
    </source>
</evidence>
<dbReference type="InterPro" id="IPR007828">
    <property type="entry name" value="Inositol_oxygenase"/>
</dbReference>
<keyword evidence="16" id="KW-1185">Reference proteome</keyword>
<dbReference type="Gene3D" id="1.10.3210.10">
    <property type="entry name" value="Hypothetical protein af1432"/>
    <property type="match status" value="1"/>
</dbReference>
<protein>
    <recommendedName>
        <fullName evidence="5 14">Inositol oxygenase</fullName>
        <ecNumber evidence="4 14">1.13.99.1</ecNumber>
    </recommendedName>
    <alternativeName>
        <fullName evidence="10 14">Myo-inositol oxygenase</fullName>
    </alternativeName>
</protein>
<keyword evidence="8 14" id="KW-0560">Oxidoreductase</keyword>
<dbReference type="SUPFAM" id="SSF109604">
    <property type="entry name" value="HD-domain/PDEase-like"/>
    <property type="match status" value="1"/>
</dbReference>
<feature type="binding site" evidence="13">
    <location>
        <position position="188"/>
    </location>
    <ligand>
        <name>Fe cation</name>
        <dbReference type="ChEBI" id="CHEBI:24875"/>
        <label>1</label>
    </ligand>
</feature>
<sequence>MKVDIAAPIVVYEENGKSYRKYEEEPADPIQARVKSHYRNQHLHQTVDFVSAMQKKWLSFSHAQMPILDCLDLLAGFLDESDPDVDEANLYHAYQTAEKLRENHPDKPWMHLAGLVHDLGKIMSVWGEEQWAVTGDTYPVGCRPDPSIVYGVESFAGNPDQENEQYTTELGMYERGCGFENLLMCWTHDEYLYQVLKNHGTTLPEEALYAIRFHSFYPAHSHGAYKQFESERDRQLHDAIMELNACDLYSKSDDRPNVQELKSYYQGLIDKYIPGTVKW</sequence>
<feature type="binding site" evidence="13">
    <location>
        <position position="118"/>
    </location>
    <ligand>
        <name>Fe cation</name>
        <dbReference type="ChEBI" id="CHEBI:24875"/>
        <label>1</label>
    </ligand>
</feature>
<gene>
    <name evidence="15" type="ORF">MSPICULIGERA_LOCUS3471</name>
</gene>
<proteinExistence type="inferred from homology"/>
<evidence type="ECO:0000256" key="5">
    <source>
        <dbReference type="ARBA" id="ARBA00019269"/>
    </source>
</evidence>
<comment type="cofactor">
    <cofactor evidence="13 14">
        <name>Fe cation</name>
        <dbReference type="ChEBI" id="CHEBI:24875"/>
    </cofactor>
    <text evidence="13 14">Binds 2 iron ions per subunit.</text>
</comment>
<keyword evidence="7 13" id="KW-0479">Metal-binding</keyword>
<feature type="binding site" evidence="13">
    <location>
        <position position="214"/>
    </location>
    <ligand>
        <name>Fe cation</name>
        <dbReference type="ChEBI" id="CHEBI:24875"/>
        <label>1</label>
    </ligand>
</feature>
<evidence type="ECO:0000256" key="10">
    <source>
        <dbReference type="ARBA" id="ARBA00029668"/>
    </source>
</evidence>
<evidence type="ECO:0000256" key="4">
    <source>
        <dbReference type="ARBA" id="ARBA00011919"/>
    </source>
</evidence>
<evidence type="ECO:0000313" key="16">
    <source>
        <dbReference type="Proteomes" id="UP001177023"/>
    </source>
</evidence>
<feature type="binding site" evidence="12">
    <location>
        <begin position="214"/>
        <end position="215"/>
    </location>
    <ligand>
        <name>substrate</name>
    </ligand>
</feature>
<feature type="binding site" evidence="12">
    <location>
        <begin position="79"/>
        <end position="81"/>
    </location>
    <ligand>
        <name>substrate</name>
    </ligand>
</feature>